<dbReference type="AlphaFoldDB" id="A0A7S4GL97"/>
<evidence type="ECO:0000256" key="2">
    <source>
        <dbReference type="SAM" id="Phobius"/>
    </source>
</evidence>
<keyword evidence="2" id="KW-0812">Transmembrane</keyword>
<name>A0A7S4GL97_9EUGL</name>
<proteinExistence type="predicted"/>
<keyword evidence="2" id="KW-1133">Transmembrane helix</keyword>
<evidence type="ECO:0000256" key="1">
    <source>
        <dbReference type="SAM" id="MobiDB-lite"/>
    </source>
</evidence>
<organism evidence="3">
    <name type="scientific">Eutreptiella gymnastica</name>
    <dbReference type="NCBI Taxonomy" id="73025"/>
    <lineage>
        <taxon>Eukaryota</taxon>
        <taxon>Discoba</taxon>
        <taxon>Euglenozoa</taxon>
        <taxon>Euglenida</taxon>
        <taxon>Spirocuta</taxon>
        <taxon>Euglenophyceae</taxon>
        <taxon>Eutreptiales</taxon>
        <taxon>Eutreptiaceae</taxon>
        <taxon>Eutreptiella</taxon>
    </lineage>
</organism>
<feature type="compositionally biased region" description="Low complexity" evidence="1">
    <location>
        <begin position="88"/>
        <end position="101"/>
    </location>
</feature>
<sequence length="384" mass="43153">MDHTCSCSDPRTFASSGAQRLRWRIACGLLATLAGIILLIISPPRTTDALWAATPRPYPRHHARHPRLQRPWPPQGHPGRPWHTPLRASAPEASSAPVPEAEPTDATERVKALMRSATAMLVTDPAVLAPGVRLRTDLTELTGPEEYLRAGRIWGRRSREEFDELRYNVTRVAQTGPGTFVVQWTAYWVPPQMKGLVAFARSWPGVEIQWYDLMDRLDQRSKFSWAAVAKLFWTAATTGIMRLPISAMPGTTMLQFDAEGKIQRQQEDLMLIGAIRGGKVQNRRVAKDTLQFMLEVRRPPGILYEQWDQRLMADVGINQVPGMGQLDIEGMDPGDQNQYIEDISTILAFGVVVVLTFGFVFGYVYLQNLQAKADMMQRLLDSGY</sequence>
<reference evidence="3" key="1">
    <citation type="submission" date="2021-01" db="EMBL/GenBank/DDBJ databases">
        <authorList>
            <person name="Corre E."/>
            <person name="Pelletier E."/>
            <person name="Niang G."/>
            <person name="Scheremetjew M."/>
            <person name="Finn R."/>
            <person name="Kale V."/>
            <person name="Holt S."/>
            <person name="Cochrane G."/>
            <person name="Meng A."/>
            <person name="Brown T."/>
            <person name="Cohen L."/>
        </authorList>
    </citation>
    <scope>NUCLEOTIDE SEQUENCE</scope>
    <source>
        <strain evidence="3">CCMP1594</strain>
    </source>
</reference>
<feature type="region of interest" description="Disordered" evidence="1">
    <location>
        <begin position="60"/>
        <end position="107"/>
    </location>
</feature>
<feature type="transmembrane region" description="Helical" evidence="2">
    <location>
        <begin position="21"/>
        <end position="41"/>
    </location>
</feature>
<dbReference type="EMBL" id="HBJA01149235">
    <property type="protein sequence ID" value="CAE0840305.1"/>
    <property type="molecule type" value="Transcribed_RNA"/>
</dbReference>
<evidence type="ECO:0000313" key="3">
    <source>
        <dbReference type="EMBL" id="CAE0840305.1"/>
    </source>
</evidence>
<gene>
    <name evidence="3" type="ORF">EGYM00163_LOCUS51279</name>
</gene>
<keyword evidence="2" id="KW-0472">Membrane</keyword>
<feature type="transmembrane region" description="Helical" evidence="2">
    <location>
        <begin position="346"/>
        <end position="366"/>
    </location>
</feature>
<accession>A0A7S4GL97</accession>
<protein>
    <submittedName>
        <fullName evidence="3">Uncharacterized protein</fullName>
    </submittedName>
</protein>